<gene>
    <name evidence="4" type="ORF">PCL_06796</name>
</gene>
<comment type="caution">
    <text evidence="4">The sequence shown here is derived from an EMBL/GenBank/DDBJ whole genome shotgun (WGS) entry which is preliminary data.</text>
</comment>
<dbReference type="PANTHER" id="PTHR47657">
    <property type="entry name" value="STEROL REGULATORY ELEMENT-BINDING PROTEIN ECM22"/>
    <property type="match status" value="1"/>
</dbReference>
<protein>
    <recommendedName>
        <fullName evidence="3">C2H2-type domain-containing protein</fullName>
    </recommendedName>
</protein>
<feature type="domain" description="C2H2-type" evidence="3">
    <location>
        <begin position="86"/>
        <end position="116"/>
    </location>
</feature>
<dbReference type="AlphaFoldDB" id="A0A2U3DU91"/>
<dbReference type="GO" id="GO:0000981">
    <property type="term" value="F:DNA-binding transcription factor activity, RNA polymerase II-specific"/>
    <property type="evidence" value="ECO:0007669"/>
    <property type="project" value="TreeGrafter"/>
</dbReference>
<evidence type="ECO:0000313" key="4">
    <source>
        <dbReference type="EMBL" id="PWI65825.1"/>
    </source>
</evidence>
<keyword evidence="1" id="KW-0479">Metal-binding</keyword>
<organism evidence="4 5">
    <name type="scientific">Purpureocillium lilacinum</name>
    <name type="common">Paecilomyces lilacinus</name>
    <dbReference type="NCBI Taxonomy" id="33203"/>
    <lineage>
        <taxon>Eukaryota</taxon>
        <taxon>Fungi</taxon>
        <taxon>Dikarya</taxon>
        <taxon>Ascomycota</taxon>
        <taxon>Pezizomycotina</taxon>
        <taxon>Sordariomycetes</taxon>
        <taxon>Hypocreomycetidae</taxon>
        <taxon>Hypocreales</taxon>
        <taxon>Ophiocordycipitaceae</taxon>
        <taxon>Purpureocillium</taxon>
    </lineage>
</organism>
<dbReference type="PROSITE" id="PS00028">
    <property type="entry name" value="ZINC_FINGER_C2H2_1"/>
    <property type="match status" value="1"/>
</dbReference>
<name>A0A2U3DU91_PURLI</name>
<reference evidence="4 5" key="1">
    <citation type="journal article" date="2016" name="Front. Microbiol.">
        <title>Genome and transcriptome sequences reveal the specific parasitism of the nematophagous Purpureocillium lilacinum 36-1.</title>
        <authorList>
            <person name="Xie J."/>
            <person name="Li S."/>
            <person name="Mo C."/>
            <person name="Xiao X."/>
            <person name="Peng D."/>
            <person name="Wang G."/>
            <person name="Xiao Y."/>
        </authorList>
    </citation>
    <scope>NUCLEOTIDE SEQUENCE [LARGE SCALE GENOMIC DNA]</scope>
    <source>
        <strain evidence="4 5">36-1</strain>
    </source>
</reference>
<dbReference type="InterPro" id="IPR022698">
    <property type="entry name" value="OrsD"/>
</dbReference>
<accession>A0A2U3DU91</accession>
<dbReference type="PANTHER" id="PTHR47657:SF3">
    <property type="entry name" value="ORSELLINIC ACID_F9775 BIOSYNTHESIS CLUSTER PROTEIN D-RELATED"/>
    <property type="match status" value="1"/>
</dbReference>
<dbReference type="InterPro" id="IPR052400">
    <property type="entry name" value="Zn2-C6_fungal_TF"/>
</dbReference>
<keyword evidence="1" id="KW-0862">Zinc</keyword>
<evidence type="ECO:0000313" key="5">
    <source>
        <dbReference type="Proteomes" id="UP000245956"/>
    </source>
</evidence>
<feature type="compositionally biased region" description="Polar residues" evidence="2">
    <location>
        <begin position="180"/>
        <end position="192"/>
    </location>
</feature>
<sequence>MSAVRLGPDGLLEYNASHGVLICRECQYAIQKGALQRHLLGHRIYRKRRQHLLSSIAQLHLFEPHDVPLPAPASPPIESLPIISGYRCAEAGCGHLCASSKRMRRHLSEVHGHTDPPNSSSLFGPAKLQTFFRGTKLKYFEVTLPPVAGTLGAVLSPTLKGDNPGGTREQQQSDQRRNEQVGTVDTTIQPQPARTPAPLGVPPELPRGVDLETLIYFHNFITSTSLTLPCAEHEGQKTHYWQTNFVLQALGRRWLMCGLLAISACHLATTTSDDTASERTHRRHSEQFLAEFSAGWEEISKQDSAAMAADVEEEQRVRTVGRQLRCLLRCAYWASRPSTLGQESPLEMALPFHLHSIMSAFQAFSFPSSTQESNCVPHDDDHHPEGAFNGMTRSSLNADTIAPIQPGHDVEPSEILVRLHALPFRMAETFGKPENGHDVLAMLSAIATLSECCNASFASHNVGGTYQAMVTWLSKVPDRFSQLVSRQDVAALVVLAYGAALLVGRVEQCGGWFLSGLAKTILLQIMERLSTAHPPAQDLVRCLMV</sequence>
<dbReference type="Pfam" id="PF12013">
    <property type="entry name" value="OrsD"/>
    <property type="match status" value="1"/>
</dbReference>
<feature type="region of interest" description="Disordered" evidence="2">
    <location>
        <begin position="155"/>
        <end position="204"/>
    </location>
</feature>
<evidence type="ECO:0000256" key="2">
    <source>
        <dbReference type="SAM" id="MobiDB-lite"/>
    </source>
</evidence>
<proteinExistence type="predicted"/>
<dbReference type="GO" id="GO:0008270">
    <property type="term" value="F:zinc ion binding"/>
    <property type="evidence" value="ECO:0007669"/>
    <property type="project" value="UniProtKB-KW"/>
</dbReference>
<keyword evidence="1" id="KW-0863">Zinc-finger</keyword>
<evidence type="ECO:0000256" key="1">
    <source>
        <dbReference type="PROSITE-ProRule" id="PRU00042"/>
    </source>
</evidence>
<dbReference type="EMBL" id="LCWV01000030">
    <property type="protein sequence ID" value="PWI65825.1"/>
    <property type="molecule type" value="Genomic_DNA"/>
</dbReference>
<dbReference type="Proteomes" id="UP000245956">
    <property type="component" value="Unassembled WGS sequence"/>
</dbReference>
<dbReference type="SMART" id="SM00355">
    <property type="entry name" value="ZnF_C2H2"/>
    <property type="match status" value="2"/>
</dbReference>
<feature type="compositionally biased region" description="Pro residues" evidence="2">
    <location>
        <begin position="193"/>
        <end position="204"/>
    </location>
</feature>
<dbReference type="InterPro" id="IPR013087">
    <property type="entry name" value="Znf_C2H2_type"/>
</dbReference>
<dbReference type="PROSITE" id="PS50157">
    <property type="entry name" value="ZINC_FINGER_C2H2_2"/>
    <property type="match status" value="1"/>
</dbReference>
<evidence type="ECO:0000259" key="3">
    <source>
        <dbReference type="PROSITE" id="PS50157"/>
    </source>
</evidence>